<keyword evidence="3 5" id="KW-1133">Transmembrane helix</keyword>
<accession>D2QH79</accession>
<feature type="transmembrane region" description="Helical" evidence="5">
    <location>
        <begin position="27"/>
        <end position="49"/>
    </location>
</feature>
<dbReference type="KEGG" id="sli:Slin_0782"/>
<dbReference type="Pfam" id="PF26002">
    <property type="entry name" value="Beta-barrel_AprE"/>
    <property type="match status" value="1"/>
</dbReference>
<feature type="domain" description="AprE-like beta-barrel" evidence="6">
    <location>
        <begin position="330"/>
        <end position="411"/>
    </location>
</feature>
<dbReference type="HOGENOM" id="CLU_050642_0_0_10"/>
<dbReference type="RefSeq" id="WP_012925397.1">
    <property type="nucleotide sequence ID" value="NC_013730.1"/>
</dbReference>
<sequence>MNPGSDYFTELRSEEVQELMARSPAWLLRWGILVVLLVVALIFSGAWVVHYPDLVHASFKLTSTNAPKAVLTHTDGKLVRLLVQDGQLVGAGDQVAYLESTANHADIVRLSQELAKAWGLASRGHLEALNQLTLSNYSQLGELQNAYQTFEQAHIQLRAYLANGFYSQKKKLLQQEIVDLTLLADNLRTQHQIQARDMALAQQDYDIQAQLARDKVIAPLELTREESKNNARKLPFQQTASALISNLTAQRAKQKEILELDKQVAEERDKFLQALNTLQSAADAWKHKYIVTAPVSGRLSFQGMLQENQSVSLNQELFYVSPLSTHYYGELRIPQHNSGKVVVGQSVLIKFSGYPYQEFGAVRGRITKIADVSLKDSVFLARVALPTRLQTTYGKQLAYKTGMSASAEIITEDSRLLEKLFYQLRKVGNGQ</sequence>
<protein>
    <recommendedName>
        <fullName evidence="6">AprE-like beta-barrel domain-containing protein</fullName>
    </recommendedName>
</protein>
<dbReference type="STRING" id="504472.Slin_0782"/>
<dbReference type="PRINTS" id="PR01490">
    <property type="entry name" value="RTXTOXIND"/>
</dbReference>
<proteinExistence type="predicted"/>
<dbReference type="PANTHER" id="PTHR30386:SF26">
    <property type="entry name" value="TRANSPORT PROTEIN COMB"/>
    <property type="match status" value="1"/>
</dbReference>
<dbReference type="eggNOG" id="COG0845">
    <property type="taxonomic scope" value="Bacteria"/>
</dbReference>
<dbReference type="InterPro" id="IPR058982">
    <property type="entry name" value="Beta-barrel_AprE"/>
</dbReference>
<organism evidence="7 8">
    <name type="scientific">Spirosoma linguale (strain ATCC 33905 / DSM 74 / LMG 10896 / Claus 1)</name>
    <dbReference type="NCBI Taxonomy" id="504472"/>
    <lineage>
        <taxon>Bacteria</taxon>
        <taxon>Pseudomonadati</taxon>
        <taxon>Bacteroidota</taxon>
        <taxon>Cytophagia</taxon>
        <taxon>Cytophagales</taxon>
        <taxon>Cytophagaceae</taxon>
        <taxon>Spirosoma</taxon>
    </lineage>
</organism>
<dbReference type="GO" id="GO:0016020">
    <property type="term" value="C:membrane"/>
    <property type="evidence" value="ECO:0007669"/>
    <property type="project" value="UniProtKB-SubCell"/>
</dbReference>
<keyword evidence="8" id="KW-1185">Reference proteome</keyword>
<name>D2QH79_SPILD</name>
<reference evidence="7 8" key="1">
    <citation type="journal article" date="2010" name="Stand. Genomic Sci.">
        <title>Complete genome sequence of Spirosoma linguale type strain (1).</title>
        <authorList>
            <person name="Lail K."/>
            <person name="Sikorski J."/>
            <person name="Saunders E."/>
            <person name="Lapidus A."/>
            <person name="Glavina Del Rio T."/>
            <person name="Copeland A."/>
            <person name="Tice H."/>
            <person name="Cheng J.-F."/>
            <person name="Lucas S."/>
            <person name="Nolan M."/>
            <person name="Bruce D."/>
            <person name="Goodwin L."/>
            <person name="Pitluck S."/>
            <person name="Ivanova N."/>
            <person name="Mavromatis K."/>
            <person name="Ovchinnikova G."/>
            <person name="Pati A."/>
            <person name="Chen A."/>
            <person name="Palaniappan K."/>
            <person name="Land M."/>
            <person name="Hauser L."/>
            <person name="Chang Y.-J."/>
            <person name="Jeffries C.D."/>
            <person name="Chain P."/>
            <person name="Brettin T."/>
            <person name="Detter J.C."/>
            <person name="Schuetze A."/>
            <person name="Rohde M."/>
            <person name="Tindall B.J."/>
            <person name="Goeker M."/>
            <person name="Bristow J."/>
            <person name="Eisen J.A."/>
            <person name="Markowitz V."/>
            <person name="Hugenholtz P."/>
            <person name="Kyrpides N.C."/>
            <person name="Klenk H.-P."/>
            <person name="Chen F."/>
        </authorList>
    </citation>
    <scope>NUCLEOTIDE SEQUENCE [LARGE SCALE GENOMIC DNA]</scope>
    <source>
        <strain evidence="8">ATCC 33905 / DSM 74 / LMG 10896 / Claus 1</strain>
    </source>
</reference>
<evidence type="ECO:0000256" key="1">
    <source>
        <dbReference type="ARBA" id="ARBA00004167"/>
    </source>
</evidence>
<dbReference type="EMBL" id="CP001769">
    <property type="protein sequence ID" value="ADB36845.1"/>
    <property type="molecule type" value="Genomic_DNA"/>
</dbReference>
<keyword evidence="2 5" id="KW-0812">Transmembrane</keyword>
<evidence type="ECO:0000256" key="2">
    <source>
        <dbReference type="ARBA" id="ARBA00022692"/>
    </source>
</evidence>
<dbReference type="AlphaFoldDB" id="D2QH79"/>
<evidence type="ECO:0000256" key="5">
    <source>
        <dbReference type="SAM" id="Phobius"/>
    </source>
</evidence>
<dbReference type="Proteomes" id="UP000002028">
    <property type="component" value="Chromosome"/>
</dbReference>
<evidence type="ECO:0000256" key="4">
    <source>
        <dbReference type="ARBA" id="ARBA00023136"/>
    </source>
</evidence>
<evidence type="ECO:0000259" key="6">
    <source>
        <dbReference type="Pfam" id="PF26002"/>
    </source>
</evidence>
<keyword evidence="4 5" id="KW-0472">Membrane</keyword>
<evidence type="ECO:0000313" key="8">
    <source>
        <dbReference type="Proteomes" id="UP000002028"/>
    </source>
</evidence>
<gene>
    <name evidence="7" type="ordered locus">Slin_0782</name>
</gene>
<evidence type="ECO:0000256" key="3">
    <source>
        <dbReference type="ARBA" id="ARBA00022989"/>
    </source>
</evidence>
<evidence type="ECO:0000313" key="7">
    <source>
        <dbReference type="EMBL" id="ADB36845.1"/>
    </source>
</evidence>
<dbReference type="Gene3D" id="2.40.30.170">
    <property type="match status" value="1"/>
</dbReference>
<comment type="subcellular location">
    <subcellularLocation>
        <location evidence="1">Membrane</location>
        <topology evidence="1">Single-pass membrane protein</topology>
    </subcellularLocation>
</comment>
<dbReference type="InterPro" id="IPR050739">
    <property type="entry name" value="MFP"/>
</dbReference>
<dbReference type="PANTHER" id="PTHR30386">
    <property type="entry name" value="MEMBRANE FUSION SUBUNIT OF EMRAB-TOLC MULTIDRUG EFFLUX PUMP"/>
    <property type="match status" value="1"/>
</dbReference>